<dbReference type="InterPro" id="IPR018982">
    <property type="entry name" value="RQC_domain"/>
</dbReference>
<organism evidence="3 4">
    <name type="scientific">Glomus cerebriforme</name>
    <dbReference type="NCBI Taxonomy" id="658196"/>
    <lineage>
        <taxon>Eukaryota</taxon>
        <taxon>Fungi</taxon>
        <taxon>Fungi incertae sedis</taxon>
        <taxon>Mucoromycota</taxon>
        <taxon>Glomeromycotina</taxon>
        <taxon>Glomeromycetes</taxon>
        <taxon>Glomerales</taxon>
        <taxon>Glomeraceae</taxon>
        <taxon>Glomus</taxon>
    </lineage>
</organism>
<dbReference type="SUPFAM" id="SSF46785">
    <property type="entry name" value="Winged helix' DNA-binding domain"/>
    <property type="match status" value="1"/>
</dbReference>
<comment type="caution">
    <text evidence="3">The sequence shown here is derived from an EMBL/GenBank/DDBJ whole genome shotgun (WGS) entry which is preliminary data.</text>
</comment>
<dbReference type="Proteomes" id="UP000265703">
    <property type="component" value="Unassembled WGS sequence"/>
</dbReference>
<accession>A0A397SCV0</accession>
<dbReference type="InterPro" id="IPR036388">
    <property type="entry name" value="WH-like_DNA-bd_sf"/>
</dbReference>
<dbReference type="InterPro" id="IPR036390">
    <property type="entry name" value="WH_DNA-bd_sf"/>
</dbReference>
<protein>
    <recommendedName>
        <fullName evidence="2">RQC domain-containing protein</fullName>
    </recommendedName>
</protein>
<dbReference type="GO" id="GO:0006260">
    <property type="term" value="P:DNA replication"/>
    <property type="evidence" value="ECO:0007669"/>
    <property type="project" value="InterPro"/>
</dbReference>
<evidence type="ECO:0000313" key="4">
    <source>
        <dbReference type="Proteomes" id="UP000265703"/>
    </source>
</evidence>
<name>A0A397SCV0_9GLOM</name>
<keyword evidence="1" id="KW-0175">Coiled coil</keyword>
<dbReference type="EMBL" id="QKYT01000582">
    <property type="protein sequence ID" value="RIA83322.1"/>
    <property type="molecule type" value="Genomic_DNA"/>
</dbReference>
<feature type="coiled-coil region" evidence="1">
    <location>
        <begin position="164"/>
        <end position="191"/>
    </location>
</feature>
<proteinExistence type="predicted"/>
<dbReference type="GO" id="GO:0043138">
    <property type="term" value="F:3'-5' DNA helicase activity"/>
    <property type="evidence" value="ECO:0007669"/>
    <property type="project" value="InterPro"/>
</dbReference>
<evidence type="ECO:0000313" key="3">
    <source>
        <dbReference type="EMBL" id="RIA83322.1"/>
    </source>
</evidence>
<feature type="domain" description="RQC" evidence="2">
    <location>
        <begin position="210"/>
        <end position="269"/>
    </location>
</feature>
<sequence length="275" mass="31270">MSKVYIAATNKDFSKELAGFNFNKELVSYKSKTPEQICKDIFWPSFGEILRDFDVIIKCVACYAFAKKKILIALTAKKIFEFENFQEEQVEQEFINAGIPCATLYANLVQGTSIQEKIFEEIACGLIKILFITPKKLVLNEGFSNIIQKAGHAGSEHQETASIIANINIEEQRLINKLEHAARKIFKLNEQKPPTCEICDNCINQITDKPKLLDSKEEIIKLLKVVEYLTQETGEQIGPDDVIDVFRGGKTAKIKQKNWNTLPVYPTEKKKDTEN</sequence>
<evidence type="ECO:0000259" key="2">
    <source>
        <dbReference type="Pfam" id="PF09382"/>
    </source>
</evidence>
<dbReference type="Pfam" id="PF09382">
    <property type="entry name" value="RQC"/>
    <property type="match status" value="1"/>
</dbReference>
<dbReference type="GO" id="GO:0006281">
    <property type="term" value="P:DNA repair"/>
    <property type="evidence" value="ECO:0007669"/>
    <property type="project" value="InterPro"/>
</dbReference>
<reference evidence="3 4" key="1">
    <citation type="submission" date="2018-06" db="EMBL/GenBank/DDBJ databases">
        <title>Comparative genomics reveals the genomic features of Rhizophagus irregularis, R. cerebriforme, R. diaphanum and Gigaspora rosea, and their symbiotic lifestyle signature.</title>
        <authorList>
            <person name="Morin E."/>
            <person name="San Clemente H."/>
            <person name="Chen E.C.H."/>
            <person name="De La Providencia I."/>
            <person name="Hainaut M."/>
            <person name="Kuo A."/>
            <person name="Kohler A."/>
            <person name="Murat C."/>
            <person name="Tang N."/>
            <person name="Roy S."/>
            <person name="Loubradou J."/>
            <person name="Henrissat B."/>
            <person name="Grigoriev I.V."/>
            <person name="Corradi N."/>
            <person name="Roux C."/>
            <person name="Martin F.M."/>
        </authorList>
    </citation>
    <scope>NUCLEOTIDE SEQUENCE [LARGE SCALE GENOMIC DNA]</scope>
    <source>
        <strain evidence="3 4">DAOM 227022</strain>
    </source>
</reference>
<dbReference type="Gene3D" id="1.10.10.10">
    <property type="entry name" value="Winged helix-like DNA-binding domain superfamily/Winged helix DNA-binding domain"/>
    <property type="match status" value="1"/>
</dbReference>
<evidence type="ECO:0000256" key="1">
    <source>
        <dbReference type="SAM" id="Coils"/>
    </source>
</evidence>
<dbReference type="AlphaFoldDB" id="A0A397SCV0"/>
<keyword evidence="4" id="KW-1185">Reference proteome</keyword>
<gene>
    <name evidence="3" type="ORF">C1645_880575</name>
</gene>
<dbReference type="STRING" id="658196.A0A397SCV0"/>